<accession>A0ABS2DLV6</accession>
<dbReference type="SMART" id="SM00487">
    <property type="entry name" value="DEXDc"/>
    <property type="match status" value="1"/>
</dbReference>
<protein>
    <submittedName>
        <fullName evidence="6">DEAD/DEAH box helicase</fullName>
    </submittedName>
</protein>
<dbReference type="InterPro" id="IPR006935">
    <property type="entry name" value="Helicase/UvrB_N"/>
</dbReference>
<feature type="domain" description="Helicase C-terminal" evidence="5">
    <location>
        <begin position="349"/>
        <end position="497"/>
    </location>
</feature>
<dbReference type="PROSITE" id="PS51194">
    <property type="entry name" value="HELICASE_CTER"/>
    <property type="match status" value="1"/>
</dbReference>
<dbReference type="Pfam" id="PF04851">
    <property type="entry name" value="ResIII"/>
    <property type="match status" value="1"/>
</dbReference>
<name>A0ABS2DLV6_9BACI</name>
<evidence type="ECO:0000313" key="7">
    <source>
        <dbReference type="Proteomes" id="UP001518925"/>
    </source>
</evidence>
<dbReference type="RefSeq" id="WP_204204409.1">
    <property type="nucleotide sequence ID" value="NZ_JAFELM010000039.1"/>
</dbReference>
<dbReference type="PANTHER" id="PTHR30580:SF1">
    <property type="entry name" value="COMF OPERON PROTEIN 1"/>
    <property type="match status" value="1"/>
</dbReference>
<evidence type="ECO:0000313" key="6">
    <source>
        <dbReference type="EMBL" id="MBM6619050.1"/>
    </source>
</evidence>
<dbReference type="InterPro" id="IPR014001">
    <property type="entry name" value="Helicase_ATP-bd"/>
</dbReference>
<dbReference type="Proteomes" id="UP001518925">
    <property type="component" value="Unassembled WGS sequence"/>
</dbReference>
<proteinExistence type="predicted"/>
<evidence type="ECO:0000259" key="5">
    <source>
        <dbReference type="PROSITE" id="PS51194"/>
    </source>
</evidence>
<keyword evidence="6" id="KW-0347">Helicase</keyword>
<dbReference type="SMART" id="SM00490">
    <property type="entry name" value="HELICc"/>
    <property type="match status" value="1"/>
</dbReference>
<sequence>MLFFNYKDTIVPVKYCIGPSLFRINEINIPQLPINSTYQPSLDLQQYLQGRKLLLDEIPFELEIMHEHFENGYVRYESGVTLNKGLYVCGRCGNKDPKLMGSFSCARCFKACRYCRKCVTMGRVSECTPLVSWAGSFVPFQYNDPLVWDGVLSEGQSLASNQVVKAIETQSEHLLVWAVCGAGKTEVLFEGICTALKSGKYICIATPRTDVVIELAPRIKQVFPDIEMTALYGGSEDNRELKPLTLATTHQLLRFEKAFDVMIIDEVDAYPYSYDEMLQRAVRTAKKAMCTTIYLTATPNKQWQKEVERGKLQCVKIPARYHGHPLPVPAFKWCGNWKKQLAKKKIPTPIKAWFREKLSQDKQSFLFVPSIELLESLIPLLEEIHPEIETVHSQDPLRKEKVSRFRKGEIPILVTTTILERGVTVPNTDVAVFGADDHVFTESALVQISGRVGRSAKFPAGETIFFHFGKTSAMEAAKVQIEKMNKLAMEQGLIKEV</sequence>
<evidence type="ECO:0000259" key="4">
    <source>
        <dbReference type="PROSITE" id="PS51192"/>
    </source>
</evidence>
<dbReference type="Pfam" id="PF00271">
    <property type="entry name" value="Helicase_C"/>
    <property type="match status" value="1"/>
</dbReference>
<dbReference type="EMBL" id="JAFELM010000039">
    <property type="protein sequence ID" value="MBM6619050.1"/>
    <property type="molecule type" value="Genomic_DNA"/>
</dbReference>
<keyword evidence="6" id="KW-0378">Hydrolase</keyword>
<dbReference type="PANTHER" id="PTHR30580">
    <property type="entry name" value="PRIMOSOMAL PROTEIN N"/>
    <property type="match status" value="1"/>
</dbReference>
<feature type="domain" description="Helicase ATP-binding" evidence="4">
    <location>
        <begin position="165"/>
        <end position="317"/>
    </location>
</feature>
<dbReference type="InterPro" id="IPR001650">
    <property type="entry name" value="Helicase_C-like"/>
</dbReference>
<evidence type="ECO:0000256" key="2">
    <source>
        <dbReference type="ARBA" id="ARBA00022840"/>
    </source>
</evidence>
<gene>
    <name evidence="6" type="ORF">JR050_15385</name>
</gene>
<reference evidence="6 7" key="1">
    <citation type="submission" date="2021-02" db="EMBL/GenBank/DDBJ databases">
        <title>Bacillus sp. RD4P76, an endophyte from a halophyte.</title>
        <authorList>
            <person name="Sun J.-Q."/>
        </authorList>
    </citation>
    <scope>NUCLEOTIDE SEQUENCE [LARGE SCALE GENOMIC DNA]</scope>
    <source>
        <strain evidence="6 7">RD4P76</strain>
    </source>
</reference>
<keyword evidence="1" id="KW-0547">Nucleotide-binding</keyword>
<dbReference type="GO" id="GO:0004386">
    <property type="term" value="F:helicase activity"/>
    <property type="evidence" value="ECO:0007669"/>
    <property type="project" value="UniProtKB-KW"/>
</dbReference>
<evidence type="ECO:0000256" key="1">
    <source>
        <dbReference type="ARBA" id="ARBA00022741"/>
    </source>
</evidence>
<evidence type="ECO:0000256" key="3">
    <source>
        <dbReference type="ARBA" id="ARBA00023125"/>
    </source>
</evidence>
<keyword evidence="7" id="KW-1185">Reference proteome</keyword>
<dbReference type="InterPro" id="IPR027417">
    <property type="entry name" value="P-loop_NTPase"/>
</dbReference>
<keyword evidence="3" id="KW-0238">DNA-binding</keyword>
<organism evidence="6 7">
    <name type="scientific">Bacillus suaedaesalsae</name>
    <dbReference type="NCBI Taxonomy" id="2810349"/>
    <lineage>
        <taxon>Bacteria</taxon>
        <taxon>Bacillati</taxon>
        <taxon>Bacillota</taxon>
        <taxon>Bacilli</taxon>
        <taxon>Bacillales</taxon>
        <taxon>Bacillaceae</taxon>
        <taxon>Bacillus</taxon>
    </lineage>
</organism>
<dbReference type="SUPFAM" id="SSF52540">
    <property type="entry name" value="P-loop containing nucleoside triphosphate hydrolases"/>
    <property type="match status" value="1"/>
</dbReference>
<keyword evidence="2" id="KW-0067">ATP-binding</keyword>
<dbReference type="PROSITE" id="PS51192">
    <property type="entry name" value="HELICASE_ATP_BIND_1"/>
    <property type="match status" value="1"/>
</dbReference>
<dbReference type="Gene3D" id="3.40.50.300">
    <property type="entry name" value="P-loop containing nucleotide triphosphate hydrolases"/>
    <property type="match status" value="2"/>
</dbReference>
<comment type="caution">
    <text evidence="6">The sequence shown here is derived from an EMBL/GenBank/DDBJ whole genome shotgun (WGS) entry which is preliminary data.</text>
</comment>